<dbReference type="PANTHER" id="PTHR43133:SF8">
    <property type="entry name" value="RNA POLYMERASE SIGMA FACTOR HI_1459-RELATED"/>
    <property type="match status" value="1"/>
</dbReference>
<dbReference type="InterPro" id="IPR039425">
    <property type="entry name" value="RNA_pol_sigma-70-like"/>
</dbReference>
<evidence type="ECO:0000256" key="2">
    <source>
        <dbReference type="ARBA" id="ARBA00023082"/>
    </source>
</evidence>
<organism evidence="6 7">
    <name type="scientific">Lentisphaera araneosa HTCC2155</name>
    <dbReference type="NCBI Taxonomy" id="313628"/>
    <lineage>
        <taxon>Bacteria</taxon>
        <taxon>Pseudomonadati</taxon>
        <taxon>Lentisphaerota</taxon>
        <taxon>Lentisphaeria</taxon>
        <taxon>Lentisphaerales</taxon>
        <taxon>Lentisphaeraceae</taxon>
        <taxon>Lentisphaera</taxon>
    </lineage>
</organism>
<dbReference type="STRING" id="313628.LNTAR_00535"/>
<dbReference type="Gene3D" id="1.10.1740.10">
    <property type="match status" value="1"/>
</dbReference>
<keyword evidence="7" id="KW-1185">Reference proteome</keyword>
<dbReference type="EMBL" id="ABCK01000007">
    <property type="protein sequence ID" value="EDM27842.1"/>
    <property type="molecule type" value="Genomic_DNA"/>
</dbReference>
<dbReference type="eggNOG" id="COG1595">
    <property type="taxonomic scope" value="Bacteria"/>
</dbReference>
<evidence type="ECO:0000313" key="6">
    <source>
        <dbReference type="EMBL" id="EDM27842.1"/>
    </source>
</evidence>
<protein>
    <submittedName>
        <fullName evidence="6">Probable RNA polymerase sigma-H factor</fullName>
    </submittedName>
</protein>
<keyword evidence="3" id="KW-0238">DNA-binding</keyword>
<keyword evidence="2" id="KW-0731">Sigma factor</keyword>
<dbReference type="OrthoDB" id="9784272at2"/>
<name>A6DKE4_9BACT</name>
<evidence type="ECO:0000256" key="3">
    <source>
        <dbReference type="ARBA" id="ARBA00023125"/>
    </source>
</evidence>
<dbReference type="PANTHER" id="PTHR43133">
    <property type="entry name" value="RNA POLYMERASE ECF-TYPE SIGMA FACTO"/>
    <property type="match status" value="1"/>
</dbReference>
<evidence type="ECO:0000256" key="4">
    <source>
        <dbReference type="ARBA" id="ARBA00023163"/>
    </source>
</evidence>
<dbReference type="InterPro" id="IPR014284">
    <property type="entry name" value="RNA_pol_sigma-70_dom"/>
</dbReference>
<feature type="domain" description="RNA polymerase sigma-70 region 2" evidence="5">
    <location>
        <begin position="34"/>
        <end position="95"/>
    </location>
</feature>
<sequence length="200" mass="23953">MTSQWNTRYTLLDRLKNDNDQKAWEDFQTYYNSFILIVLSKFKLNQSDKEDLVQEILLSLWKSLKNFKPDEKRAKFRTWFSQIIYRRTMDFYRKKCQSDKKEALIKNDPSELTSFTEPEVEKVFQKEWEAHIVNLALENISAMFSGKAIDVFKMAMKNTETKVIAENFDLKANTVIQLKNRVKNRLVKEIQLLKSERELF</sequence>
<keyword evidence="4" id="KW-0804">Transcription</keyword>
<comment type="caution">
    <text evidence="6">The sequence shown here is derived from an EMBL/GenBank/DDBJ whole genome shotgun (WGS) entry which is preliminary data.</text>
</comment>
<evidence type="ECO:0000259" key="5">
    <source>
        <dbReference type="Pfam" id="PF04542"/>
    </source>
</evidence>
<reference evidence="6 7" key="1">
    <citation type="journal article" date="2010" name="J. Bacteriol.">
        <title>Genome sequence of Lentisphaera araneosa HTCC2155T, the type species of the order Lentisphaerales in the phylum Lentisphaerae.</title>
        <authorList>
            <person name="Thrash J.C."/>
            <person name="Cho J.C."/>
            <person name="Vergin K.L."/>
            <person name="Morris R.M."/>
            <person name="Giovannoni S.J."/>
        </authorList>
    </citation>
    <scope>NUCLEOTIDE SEQUENCE [LARGE SCALE GENOMIC DNA]</scope>
    <source>
        <strain evidence="6 7">HTCC2155</strain>
    </source>
</reference>
<dbReference type="InterPro" id="IPR007627">
    <property type="entry name" value="RNA_pol_sigma70_r2"/>
</dbReference>
<dbReference type="Pfam" id="PF04542">
    <property type="entry name" value="Sigma70_r2"/>
    <property type="match status" value="1"/>
</dbReference>
<keyword evidence="1" id="KW-0805">Transcription regulation</keyword>
<dbReference type="GO" id="GO:0003677">
    <property type="term" value="F:DNA binding"/>
    <property type="evidence" value="ECO:0007669"/>
    <property type="project" value="UniProtKB-KW"/>
</dbReference>
<evidence type="ECO:0000256" key="1">
    <source>
        <dbReference type="ARBA" id="ARBA00023015"/>
    </source>
</evidence>
<dbReference type="SUPFAM" id="SSF88946">
    <property type="entry name" value="Sigma2 domain of RNA polymerase sigma factors"/>
    <property type="match status" value="1"/>
</dbReference>
<dbReference type="GO" id="GO:0016987">
    <property type="term" value="F:sigma factor activity"/>
    <property type="evidence" value="ECO:0007669"/>
    <property type="project" value="UniProtKB-KW"/>
</dbReference>
<proteinExistence type="predicted"/>
<dbReference type="NCBIfam" id="TIGR02937">
    <property type="entry name" value="sigma70-ECF"/>
    <property type="match status" value="1"/>
</dbReference>
<dbReference type="InterPro" id="IPR013325">
    <property type="entry name" value="RNA_pol_sigma_r2"/>
</dbReference>
<gene>
    <name evidence="6" type="ORF">LNTAR_00535</name>
</gene>
<evidence type="ECO:0000313" key="7">
    <source>
        <dbReference type="Proteomes" id="UP000004947"/>
    </source>
</evidence>
<dbReference type="Proteomes" id="UP000004947">
    <property type="component" value="Unassembled WGS sequence"/>
</dbReference>
<accession>A6DKE4</accession>
<dbReference type="GO" id="GO:0006352">
    <property type="term" value="P:DNA-templated transcription initiation"/>
    <property type="evidence" value="ECO:0007669"/>
    <property type="project" value="InterPro"/>
</dbReference>
<dbReference type="AlphaFoldDB" id="A6DKE4"/>
<dbReference type="RefSeq" id="WP_007278356.1">
    <property type="nucleotide sequence ID" value="NZ_ABCK01000007.1"/>
</dbReference>